<keyword evidence="1" id="KW-0732">Signal</keyword>
<sequence length="1111" mass="119574">MKRKLLMVVLAFAFVLSIGLMVACADKGDDPVTGGDITLTVENVPKTGMVGREVKLPAASASDSKEGDLTDRVKLNVDLLKADGTTSKQILFRVAANKEQKFTPSGNELLDYKITYFVSNDAGDTKEVKFDFKAAADTEAPVLSLDKSGDFANFDPATGVTGVRATQDIRLPGAVGKETADDYDVSSRIETRVYLASDAEYAAPILNFTGGAKQTFRLIEGNYKVRLTLSDAAGNAAEPIEYPLTVSAPDLSKNLILDAGNVRCGFDSRYNSTLQQLEIGRTSYGSQADDCAAAAVGVSKLHENYVGITLNIDPFQEGGEQIYDIGFVGSKNGTLFYPDGSEGSWAPYLILRISESGTFELRGTTAGSGSESDAIVAFTGTLKDAKDHTLYIKHTFNIDAADPSKSYIRSQVWVDVTPDTEITDAMKGKNYAEYKLARGTSNVKGQLESGLFDRLADEATGAGWLTFGAATFSKNAQGQYYDDIMRIKGVSMYAADETEFAVDIARPVLTSEGSLPQRVTVGETVTLPVFTSTEGVVAYDVYKFDYATRTVGEKLAVNERKVKFEEAGYYYIVVSAKDENGNMGYADQIVICAVEDNEAPVIDVDDTVINVKVGEAFDIPVATVTDNVDKDLTEKVNVGVEGPFYASNISGTKTSILTEGEHWLVYTVSDFAENKAEKRVKVVVKGDGFDATKNLVADNKDYENGELIVAPGALYEYGDKYVYDQKVSVLMSTEYADGSNQLLQINLRGSYADGNKEWPSGIVMRFGATADISLIKHDSLIVASTSNVFNTAYWRGEDVLLQYQVKNIKVGDADYVCFMVWINGKAVQYSVQNKPGVEPILVSENGGAWTQSESGFVAVPVSVFAEGGAAPRGNLSAGPIRIVGYNGWVAHVKELYVGKEYTQYPADPQPPEGIEAPAKVTAAPELNGEQVVNGAPSDKTIAKGPQGESKVYFKLRKTGGEMSLVLTGAASGEWNNGGGLSLHYRNDYNGFYMVTNGGRDDAVSTRDFFFNTGALADDTDYYFAVQMKYVYTDASQTRVKAIDVSMWFGSSEDGLSAVEKTFGGAAVTGEAGYLNVSAMSTAQITSNGILILPSPAGTNTMTVTGIRAELA</sequence>
<dbReference type="Gene3D" id="2.60.40.10">
    <property type="entry name" value="Immunoglobulins"/>
    <property type="match status" value="1"/>
</dbReference>
<gene>
    <name evidence="2" type="ORF">ESZ91_05190</name>
</gene>
<comment type="caution">
    <text evidence="2">The sequence shown here is derived from an EMBL/GenBank/DDBJ whole genome shotgun (WGS) entry which is preliminary data.</text>
</comment>
<reference evidence="2 3" key="1">
    <citation type="journal article" date="2019" name="Gut">
        <title>Antibiotics-induced monodominance of a novel gut bacterial order.</title>
        <authorList>
            <person name="Hildebrand F."/>
            <person name="Moitinho-Silva L."/>
            <person name="Blasche S."/>
            <person name="Jahn M.T."/>
            <person name="Gossmann T.I."/>
            <person name="Heuerta-Cepas J."/>
            <person name="Hercog R."/>
            <person name="Luetge M."/>
            <person name="Bahram M."/>
            <person name="Pryszlak A."/>
            <person name="Alves R.J."/>
            <person name="Waszak S.M."/>
            <person name="Zhu A."/>
            <person name="Ye L."/>
            <person name="Costea P.I."/>
            <person name="Aalvink S."/>
            <person name="Belzer C."/>
            <person name="Forslund S.K."/>
            <person name="Sunagawa S."/>
            <person name="Hentschel U."/>
            <person name="Merten C."/>
            <person name="Patil K.R."/>
            <person name="Benes V."/>
            <person name="Bork P."/>
        </authorList>
    </citation>
    <scope>NUCLEOTIDE SEQUENCE [LARGE SCALE GENOMIC DNA]</scope>
    <source>
        <strain evidence="2 3">HDS1380</strain>
    </source>
</reference>
<evidence type="ECO:0000256" key="1">
    <source>
        <dbReference type="SAM" id="SignalP"/>
    </source>
</evidence>
<feature type="chain" id="PRO_5020508373" evidence="1">
    <location>
        <begin position="26"/>
        <end position="1111"/>
    </location>
</feature>
<accession>A0A4V1QV86</accession>
<feature type="signal peptide" evidence="1">
    <location>
        <begin position="1"/>
        <end position="25"/>
    </location>
</feature>
<dbReference type="PROSITE" id="PS51257">
    <property type="entry name" value="PROKAR_LIPOPROTEIN"/>
    <property type="match status" value="1"/>
</dbReference>
<dbReference type="Proteomes" id="UP000291269">
    <property type="component" value="Unassembled WGS sequence"/>
</dbReference>
<dbReference type="RefSeq" id="WP_129224796.1">
    <property type="nucleotide sequence ID" value="NZ_SDOZ01000002.1"/>
</dbReference>
<evidence type="ECO:0000313" key="3">
    <source>
        <dbReference type="Proteomes" id="UP000291269"/>
    </source>
</evidence>
<keyword evidence="3" id="KW-1185">Reference proteome</keyword>
<evidence type="ECO:0000313" key="2">
    <source>
        <dbReference type="EMBL" id="RXZ61786.1"/>
    </source>
</evidence>
<name>A0A4V1QV86_9FIRM</name>
<protein>
    <submittedName>
        <fullName evidence="2">Uncharacterized protein</fullName>
    </submittedName>
</protein>
<dbReference type="AlphaFoldDB" id="A0A4V1QV86"/>
<dbReference type="InterPro" id="IPR013783">
    <property type="entry name" value="Ig-like_fold"/>
</dbReference>
<dbReference type="EMBL" id="SDOZ01000002">
    <property type="protein sequence ID" value="RXZ61786.1"/>
    <property type="molecule type" value="Genomic_DNA"/>
</dbReference>
<organism evidence="2 3">
    <name type="scientific">Candidatus Borkfalkia ceftriaxoniphila</name>
    <dbReference type="NCBI Taxonomy" id="2508949"/>
    <lineage>
        <taxon>Bacteria</taxon>
        <taxon>Bacillati</taxon>
        <taxon>Bacillota</taxon>
        <taxon>Clostridia</taxon>
        <taxon>Christensenellales</taxon>
        <taxon>Christensenellaceae</taxon>
        <taxon>Candidatus Borkfalkia</taxon>
    </lineage>
</organism>
<proteinExistence type="predicted"/>